<keyword evidence="2 4" id="KW-0808">Transferase</keyword>
<name>A0ABP3WHF7_9GAMM</name>
<comment type="similarity">
    <text evidence="4">Belongs to the L/F-transferase family.</text>
</comment>
<dbReference type="InterPro" id="IPR042221">
    <property type="entry name" value="Leu/Phe-tRNA_Trfase_N"/>
</dbReference>
<evidence type="ECO:0000256" key="3">
    <source>
        <dbReference type="ARBA" id="ARBA00023315"/>
    </source>
</evidence>
<sequence>MLYQLDDNDLSFPPIKLALTEPNGLLAFGGDLSIERLKNAYQQGIFPWYSSQDPLMWWSPNPRAIIPIDTLKINRTLRKFIKKSPYRITLNQKFAEVIDFCADAPFRKDGTWIVDEMQAAYIALHQRGLAHSIEVWQDHQDENNNHHSKLVGGLYGVTINGFFSGESMFYTQPNASKCALVALAKLLSEINIDFIDCQLLNPFLADMGAIEVSRDEFTQMKDTALSVIVPNNFWDPRTLSLC</sequence>
<evidence type="ECO:0000256" key="1">
    <source>
        <dbReference type="ARBA" id="ARBA00022490"/>
    </source>
</evidence>
<comment type="catalytic activity">
    <reaction evidence="4">
        <text>L-phenylalanyl-tRNA(Phe) + an N-terminal L-alpha-aminoacyl-[protein] = an N-terminal L-phenylalanyl-L-alpha-aminoacyl-[protein] + tRNA(Phe)</text>
        <dbReference type="Rhea" id="RHEA:43632"/>
        <dbReference type="Rhea" id="RHEA-COMP:9668"/>
        <dbReference type="Rhea" id="RHEA-COMP:9699"/>
        <dbReference type="Rhea" id="RHEA-COMP:10636"/>
        <dbReference type="Rhea" id="RHEA-COMP:10637"/>
        <dbReference type="ChEBI" id="CHEBI:78442"/>
        <dbReference type="ChEBI" id="CHEBI:78531"/>
        <dbReference type="ChEBI" id="CHEBI:78597"/>
        <dbReference type="ChEBI" id="CHEBI:83561"/>
        <dbReference type="EC" id="2.3.2.6"/>
    </reaction>
</comment>
<dbReference type="NCBIfam" id="TIGR00667">
    <property type="entry name" value="aat"/>
    <property type="match status" value="1"/>
</dbReference>
<keyword evidence="6" id="KW-1185">Reference proteome</keyword>
<reference evidence="6" key="1">
    <citation type="journal article" date="2019" name="Int. J. Syst. Evol. Microbiol.">
        <title>The Global Catalogue of Microorganisms (GCM) 10K type strain sequencing project: providing services to taxonomists for standard genome sequencing and annotation.</title>
        <authorList>
            <consortium name="The Broad Institute Genomics Platform"/>
            <consortium name="The Broad Institute Genome Sequencing Center for Infectious Disease"/>
            <person name="Wu L."/>
            <person name="Ma J."/>
        </authorList>
    </citation>
    <scope>NUCLEOTIDE SEQUENCE [LARGE SCALE GENOMIC DNA]</scope>
    <source>
        <strain evidence="6">JCM 15608</strain>
    </source>
</reference>
<dbReference type="EC" id="2.3.2.6" evidence="4"/>
<dbReference type="RefSeq" id="WP_343817444.1">
    <property type="nucleotide sequence ID" value="NZ_BAAAFA010000007.1"/>
</dbReference>
<gene>
    <name evidence="4 5" type="primary">aat</name>
    <name evidence="5" type="ORF">GCM10009111_21760</name>
</gene>
<comment type="caution">
    <text evidence="5">The sequence shown here is derived from an EMBL/GenBank/DDBJ whole genome shotgun (WGS) entry which is preliminary data.</text>
</comment>
<dbReference type="InterPro" id="IPR042203">
    <property type="entry name" value="Leu/Phe-tRNA_Trfase_C"/>
</dbReference>
<dbReference type="SUPFAM" id="SSF55729">
    <property type="entry name" value="Acyl-CoA N-acyltransferases (Nat)"/>
    <property type="match status" value="1"/>
</dbReference>
<dbReference type="GO" id="GO:0016740">
    <property type="term" value="F:transferase activity"/>
    <property type="evidence" value="ECO:0007669"/>
    <property type="project" value="UniProtKB-KW"/>
</dbReference>
<dbReference type="InterPro" id="IPR016181">
    <property type="entry name" value="Acyl_CoA_acyltransferase"/>
</dbReference>
<comment type="function">
    <text evidence="4">Functions in the N-end rule pathway of protein degradation where it conjugates Leu, Phe and, less efficiently, Met from aminoacyl-tRNAs to the N-termini of proteins containing an N-terminal arginine or lysine.</text>
</comment>
<dbReference type="EMBL" id="BAAAFA010000007">
    <property type="protein sequence ID" value="GAA0818709.1"/>
    <property type="molecule type" value="Genomic_DNA"/>
</dbReference>
<dbReference type="InterPro" id="IPR004616">
    <property type="entry name" value="Leu/Phe-tRNA_Trfase"/>
</dbReference>
<evidence type="ECO:0000256" key="2">
    <source>
        <dbReference type="ARBA" id="ARBA00022679"/>
    </source>
</evidence>
<comment type="subcellular location">
    <subcellularLocation>
        <location evidence="4">Cytoplasm</location>
    </subcellularLocation>
</comment>
<keyword evidence="3 4" id="KW-0012">Acyltransferase</keyword>
<evidence type="ECO:0000313" key="6">
    <source>
        <dbReference type="Proteomes" id="UP001500021"/>
    </source>
</evidence>
<accession>A0ABP3WHF7</accession>
<dbReference type="HAMAP" id="MF_00688">
    <property type="entry name" value="Leu_Phe_trans"/>
    <property type="match status" value="1"/>
</dbReference>
<comment type="catalytic activity">
    <reaction evidence="4">
        <text>N-terminal L-arginyl-[protein] + L-leucyl-tRNA(Leu) = N-terminal L-leucyl-L-arginyl-[protein] + tRNA(Leu) + H(+)</text>
        <dbReference type="Rhea" id="RHEA:50416"/>
        <dbReference type="Rhea" id="RHEA-COMP:9613"/>
        <dbReference type="Rhea" id="RHEA-COMP:9622"/>
        <dbReference type="Rhea" id="RHEA-COMP:12672"/>
        <dbReference type="Rhea" id="RHEA-COMP:12673"/>
        <dbReference type="ChEBI" id="CHEBI:15378"/>
        <dbReference type="ChEBI" id="CHEBI:64719"/>
        <dbReference type="ChEBI" id="CHEBI:78442"/>
        <dbReference type="ChEBI" id="CHEBI:78494"/>
        <dbReference type="ChEBI" id="CHEBI:133044"/>
        <dbReference type="EC" id="2.3.2.6"/>
    </reaction>
</comment>
<protein>
    <recommendedName>
        <fullName evidence="4">Leucyl/phenylalanyl-tRNA--protein transferase</fullName>
        <ecNumber evidence="4">2.3.2.6</ecNumber>
    </recommendedName>
    <alternativeName>
        <fullName evidence="4">L/F-transferase</fullName>
    </alternativeName>
    <alternativeName>
        <fullName evidence="4">Leucyltransferase</fullName>
    </alternativeName>
    <alternativeName>
        <fullName evidence="4">Phenyalanyltransferase</fullName>
    </alternativeName>
</protein>
<dbReference type="Gene3D" id="3.40.630.70">
    <property type="entry name" value="Leucyl/phenylalanyl-tRNA-protein transferase, C-terminal domain"/>
    <property type="match status" value="1"/>
</dbReference>
<dbReference type="Gene3D" id="3.30.70.3550">
    <property type="entry name" value="Leucyl/phenylalanyl-tRNA-protein transferase, N-terminal domain"/>
    <property type="match status" value="1"/>
</dbReference>
<comment type="catalytic activity">
    <reaction evidence="4">
        <text>N-terminal L-lysyl-[protein] + L-leucyl-tRNA(Leu) = N-terminal L-leucyl-L-lysyl-[protein] + tRNA(Leu) + H(+)</text>
        <dbReference type="Rhea" id="RHEA:12340"/>
        <dbReference type="Rhea" id="RHEA-COMP:9613"/>
        <dbReference type="Rhea" id="RHEA-COMP:9622"/>
        <dbReference type="Rhea" id="RHEA-COMP:12670"/>
        <dbReference type="Rhea" id="RHEA-COMP:12671"/>
        <dbReference type="ChEBI" id="CHEBI:15378"/>
        <dbReference type="ChEBI" id="CHEBI:65249"/>
        <dbReference type="ChEBI" id="CHEBI:78442"/>
        <dbReference type="ChEBI" id="CHEBI:78494"/>
        <dbReference type="ChEBI" id="CHEBI:133043"/>
        <dbReference type="EC" id="2.3.2.6"/>
    </reaction>
</comment>
<evidence type="ECO:0000256" key="4">
    <source>
        <dbReference type="HAMAP-Rule" id="MF_00688"/>
    </source>
</evidence>
<proteinExistence type="inferred from homology"/>
<dbReference type="Proteomes" id="UP001500021">
    <property type="component" value="Unassembled WGS sequence"/>
</dbReference>
<dbReference type="PANTHER" id="PTHR30098">
    <property type="entry name" value="LEUCYL/PHENYLALANYL-TRNA--PROTEIN TRANSFERASE"/>
    <property type="match status" value="1"/>
</dbReference>
<organism evidence="5 6">
    <name type="scientific">Colwellia asteriadis</name>
    <dbReference type="NCBI Taxonomy" id="517723"/>
    <lineage>
        <taxon>Bacteria</taxon>
        <taxon>Pseudomonadati</taxon>
        <taxon>Pseudomonadota</taxon>
        <taxon>Gammaproteobacteria</taxon>
        <taxon>Alteromonadales</taxon>
        <taxon>Colwelliaceae</taxon>
        <taxon>Colwellia</taxon>
    </lineage>
</organism>
<dbReference type="PANTHER" id="PTHR30098:SF2">
    <property type="entry name" value="LEUCYL_PHENYLALANYL-TRNA--PROTEIN TRANSFERASE"/>
    <property type="match status" value="1"/>
</dbReference>
<evidence type="ECO:0000313" key="5">
    <source>
        <dbReference type="EMBL" id="GAA0818709.1"/>
    </source>
</evidence>
<keyword evidence="1 4" id="KW-0963">Cytoplasm</keyword>
<dbReference type="Pfam" id="PF03588">
    <property type="entry name" value="Leu_Phe_trans"/>
    <property type="match status" value="1"/>
</dbReference>